<reference evidence="2" key="1">
    <citation type="submission" date="2022-03" db="EMBL/GenBank/DDBJ databases">
        <authorList>
            <person name="Alioto T."/>
            <person name="Alioto T."/>
            <person name="Gomez Garrido J."/>
        </authorList>
    </citation>
    <scope>NUCLEOTIDE SEQUENCE</scope>
</reference>
<dbReference type="Proteomes" id="UP001295444">
    <property type="component" value="Chromosome 05"/>
</dbReference>
<proteinExistence type="predicted"/>
<name>A0AAD1SBN2_PELCU</name>
<keyword evidence="3" id="KW-1185">Reference proteome</keyword>
<organism evidence="2 3">
    <name type="scientific">Pelobates cultripes</name>
    <name type="common">Western spadefoot toad</name>
    <dbReference type="NCBI Taxonomy" id="61616"/>
    <lineage>
        <taxon>Eukaryota</taxon>
        <taxon>Metazoa</taxon>
        <taxon>Chordata</taxon>
        <taxon>Craniata</taxon>
        <taxon>Vertebrata</taxon>
        <taxon>Euteleostomi</taxon>
        <taxon>Amphibia</taxon>
        <taxon>Batrachia</taxon>
        <taxon>Anura</taxon>
        <taxon>Pelobatoidea</taxon>
        <taxon>Pelobatidae</taxon>
        <taxon>Pelobates</taxon>
    </lineage>
</organism>
<feature type="region of interest" description="Disordered" evidence="1">
    <location>
        <begin position="118"/>
        <end position="142"/>
    </location>
</feature>
<protein>
    <submittedName>
        <fullName evidence="2">Uncharacterized protein</fullName>
    </submittedName>
</protein>
<evidence type="ECO:0000313" key="3">
    <source>
        <dbReference type="Proteomes" id="UP001295444"/>
    </source>
</evidence>
<dbReference type="AlphaFoldDB" id="A0AAD1SBN2"/>
<gene>
    <name evidence="2" type="ORF">PECUL_23A053048</name>
</gene>
<evidence type="ECO:0000313" key="2">
    <source>
        <dbReference type="EMBL" id="CAH2296830.1"/>
    </source>
</evidence>
<dbReference type="EMBL" id="OW240916">
    <property type="protein sequence ID" value="CAH2296830.1"/>
    <property type="molecule type" value="Genomic_DNA"/>
</dbReference>
<evidence type="ECO:0000256" key="1">
    <source>
        <dbReference type="SAM" id="MobiDB-lite"/>
    </source>
</evidence>
<accession>A0AAD1SBN2</accession>
<sequence length="156" mass="16397">MDVTSVDSMLCRCFPSPLFVQPGGKSYAGLREGVTFVRLLLSVGRHFSSQARGVQCEVGVILGLCVVVILSGGDQDNPPGPWGGSGVHEAYLKASTWQAGSQTGRWLSVPLSTLIGRRPQSLLSPTGGSETPDLGDRGGSGVCSDTCDSFWSPRLL</sequence>